<dbReference type="GeneID" id="75827933"/>
<dbReference type="PANTHER" id="PTHR46504">
    <property type="entry name" value="TRNASE Z TRZ1"/>
    <property type="match status" value="1"/>
</dbReference>
<dbReference type="Proteomes" id="UP001055219">
    <property type="component" value="Unassembled WGS sequence"/>
</dbReference>
<dbReference type="PANTHER" id="PTHR46504:SF2">
    <property type="entry name" value="TRNASE Z TRZ1"/>
    <property type="match status" value="1"/>
</dbReference>
<sequence length="340" mass="39005">MAHPQKNFATPLPQSPRSNVLEWRFPKPYQNYVLTGRSRAAWHTSFVIPQLDVLLDAGLCVNKLRPRHVFITHGHNDHALLSPAFVSRENPPDVYVPAQMKKAFNDYILADTMMNLGGDIKAEDAEQMVMEPKKQEGKEDKDDPGRTANERAWLNTHTTHGVRDGDILELHRLKDVSVKVFDCDHTVPCVGYVFCSTRHKLKEEYQERSGHDLKELKESGAEITYPYTVPIFAFLGDTSTAVLASDPEWLRNEISVVITECSFLIEEHREQATRTKHTLWTDLEKVIRKWPKTIFVLMHFSLRYSEEEIVGFFKEMEDCPNNIVIWADGELETSEGPKGE</sequence>
<comment type="caution">
    <text evidence="2">The sequence shown here is derived from an EMBL/GenBank/DDBJ whole genome shotgun (WGS) entry which is preliminary data.</text>
</comment>
<dbReference type="SUPFAM" id="SSF56281">
    <property type="entry name" value="Metallo-hydrolase/oxidoreductase"/>
    <property type="match status" value="1"/>
</dbReference>
<dbReference type="Gene3D" id="3.60.15.10">
    <property type="entry name" value="Ribonuclease Z/Hydroxyacylglutathione hydrolase-like"/>
    <property type="match status" value="1"/>
</dbReference>
<dbReference type="AlphaFoldDB" id="A0A9P9Y0W0"/>
<evidence type="ECO:0000313" key="2">
    <source>
        <dbReference type="EMBL" id="KAI6781452.1"/>
    </source>
</evidence>
<reference evidence="2" key="2">
    <citation type="submission" date="2022-07" db="EMBL/GenBank/DDBJ databases">
        <authorList>
            <person name="Goncalves M.F.M."/>
            <person name="Hilario S."/>
            <person name="Van De Peer Y."/>
            <person name="Esteves A.C."/>
            <person name="Alves A."/>
        </authorList>
    </citation>
    <scope>NUCLEOTIDE SEQUENCE</scope>
    <source>
        <strain evidence="2">MUM 19.33</strain>
    </source>
</reference>
<dbReference type="OrthoDB" id="527344at2759"/>
<dbReference type="InterPro" id="IPR036866">
    <property type="entry name" value="RibonucZ/Hydroxyglut_hydro"/>
</dbReference>
<evidence type="ECO:0000259" key="1">
    <source>
        <dbReference type="Pfam" id="PF00753"/>
    </source>
</evidence>
<accession>A0A9P9Y0W0</accession>
<dbReference type="InterPro" id="IPR001279">
    <property type="entry name" value="Metallo-B-lactamas"/>
</dbReference>
<dbReference type="RefSeq" id="XP_051362308.1">
    <property type="nucleotide sequence ID" value="XM_051506290.1"/>
</dbReference>
<evidence type="ECO:0000313" key="3">
    <source>
        <dbReference type="Proteomes" id="UP001055219"/>
    </source>
</evidence>
<dbReference type="Pfam" id="PF00753">
    <property type="entry name" value="Lactamase_B"/>
    <property type="match status" value="1"/>
</dbReference>
<keyword evidence="3" id="KW-1185">Reference proteome</keyword>
<reference evidence="2" key="1">
    <citation type="journal article" date="2021" name="J Fungi (Basel)">
        <title>Genomic and Metabolomic Analyses of the Marine Fungus Emericellopsis cladophorae: Insights into Saltwater Adaptability Mechanisms and Its Biosynthetic Potential.</title>
        <authorList>
            <person name="Goncalves M.F.M."/>
            <person name="Hilario S."/>
            <person name="Van de Peer Y."/>
            <person name="Esteves A.C."/>
            <person name="Alves A."/>
        </authorList>
    </citation>
    <scope>NUCLEOTIDE SEQUENCE</scope>
    <source>
        <strain evidence="2">MUM 19.33</strain>
    </source>
</reference>
<gene>
    <name evidence="2" type="ORF">J7T54_001414</name>
</gene>
<proteinExistence type="predicted"/>
<protein>
    <submittedName>
        <fullName evidence="2">Ribonuclease Z-like protein</fullName>
    </submittedName>
</protein>
<dbReference type="EMBL" id="JAGIXG020000021">
    <property type="protein sequence ID" value="KAI6781452.1"/>
    <property type="molecule type" value="Genomic_DNA"/>
</dbReference>
<organism evidence="2 3">
    <name type="scientific">Emericellopsis cladophorae</name>
    <dbReference type="NCBI Taxonomy" id="2686198"/>
    <lineage>
        <taxon>Eukaryota</taxon>
        <taxon>Fungi</taxon>
        <taxon>Dikarya</taxon>
        <taxon>Ascomycota</taxon>
        <taxon>Pezizomycotina</taxon>
        <taxon>Sordariomycetes</taxon>
        <taxon>Hypocreomycetidae</taxon>
        <taxon>Hypocreales</taxon>
        <taxon>Bionectriaceae</taxon>
        <taxon>Emericellopsis</taxon>
    </lineage>
</organism>
<name>A0A9P9Y0W0_9HYPO</name>
<feature type="domain" description="Metallo-beta-lactamase" evidence="1">
    <location>
        <begin position="63"/>
        <end position="162"/>
    </location>
</feature>